<dbReference type="GO" id="GO:0016491">
    <property type="term" value="F:oxidoreductase activity"/>
    <property type="evidence" value="ECO:0007669"/>
    <property type="project" value="UniProtKB-KW"/>
</dbReference>
<dbReference type="PANTHER" id="PTHR43639:SF1">
    <property type="entry name" value="SHORT-CHAIN DEHYDROGENASE_REDUCTASE FAMILY PROTEIN"/>
    <property type="match status" value="1"/>
</dbReference>
<gene>
    <name evidence="4" type="ORF">San01_63480</name>
</gene>
<dbReference type="InterPro" id="IPR057326">
    <property type="entry name" value="KR_dom"/>
</dbReference>
<dbReference type="SMART" id="SM00822">
    <property type="entry name" value="PKS_KR"/>
    <property type="match status" value="1"/>
</dbReference>
<protein>
    <recommendedName>
        <fullName evidence="3">Ketoreductase domain-containing protein</fullName>
    </recommendedName>
</protein>
<proteinExistence type="inferred from homology"/>
<dbReference type="FunFam" id="3.40.50.720:FF:000173">
    <property type="entry name" value="3-oxoacyl-[acyl-carrier protein] reductase"/>
    <property type="match status" value="1"/>
</dbReference>
<dbReference type="EMBL" id="BLAG01000022">
    <property type="protein sequence ID" value="GES33860.1"/>
    <property type="molecule type" value="Genomic_DNA"/>
</dbReference>
<dbReference type="PRINTS" id="PR00081">
    <property type="entry name" value="GDHRDH"/>
</dbReference>
<evidence type="ECO:0000256" key="1">
    <source>
        <dbReference type="ARBA" id="ARBA00006484"/>
    </source>
</evidence>
<evidence type="ECO:0000256" key="2">
    <source>
        <dbReference type="ARBA" id="ARBA00023002"/>
    </source>
</evidence>
<dbReference type="RefSeq" id="WP_086720818.1">
    <property type="nucleotide sequence ID" value="NZ_BLAG01000022.1"/>
</dbReference>
<dbReference type="PROSITE" id="PS00061">
    <property type="entry name" value="ADH_SHORT"/>
    <property type="match status" value="1"/>
</dbReference>
<comment type="caution">
    <text evidence="4">The sequence shown here is derived from an EMBL/GenBank/DDBJ whole genome shotgun (WGS) entry which is preliminary data.</text>
</comment>
<dbReference type="OrthoDB" id="286404at2"/>
<evidence type="ECO:0000313" key="4">
    <source>
        <dbReference type="EMBL" id="GES33860.1"/>
    </source>
</evidence>
<evidence type="ECO:0000313" key="5">
    <source>
        <dbReference type="Proteomes" id="UP000325598"/>
    </source>
</evidence>
<accession>A0A5J4LQN0</accession>
<dbReference type="InterPro" id="IPR020904">
    <property type="entry name" value="Sc_DH/Rdtase_CS"/>
</dbReference>
<dbReference type="SUPFAM" id="SSF51735">
    <property type="entry name" value="NAD(P)-binding Rossmann-fold domains"/>
    <property type="match status" value="1"/>
</dbReference>
<name>A0A5J4LQN0_9ACTN</name>
<keyword evidence="5" id="KW-1185">Reference proteome</keyword>
<dbReference type="PANTHER" id="PTHR43639">
    <property type="entry name" value="OXIDOREDUCTASE, SHORT-CHAIN DEHYDROGENASE/REDUCTASE FAMILY (AFU_ORTHOLOGUE AFUA_5G02870)"/>
    <property type="match status" value="1"/>
</dbReference>
<dbReference type="PRINTS" id="PR00080">
    <property type="entry name" value="SDRFAMILY"/>
</dbReference>
<dbReference type="GeneID" id="96753338"/>
<dbReference type="InterPro" id="IPR036291">
    <property type="entry name" value="NAD(P)-bd_dom_sf"/>
</dbReference>
<feature type="domain" description="Ketoreductase" evidence="3">
    <location>
        <begin position="8"/>
        <end position="185"/>
    </location>
</feature>
<keyword evidence="2" id="KW-0560">Oxidoreductase</keyword>
<dbReference type="Gene3D" id="3.40.50.720">
    <property type="entry name" value="NAD(P)-binding Rossmann-like Domain"/>
    <property type="match status" value="1"/>
</dbReference>
<dbReference type="InterPro" id="IPR002347">
    <property type="entry name" value="SDR_fam"/>
</dbReference>
<evidence type="ECO:0000259" key="3">
    <source>
        <dbReference type="SMART" id="SM00822"/>
    </source>
</evidence>
<comment type="similarity">
    <text evidence="1">Belongs to the short-chain dehydrogenases/reductases (SDR) family.</text>
</comment>
<organism evidence="4 5">
    <name type="scientific">Streptomyces angustmyceticus</name>
    <dbReference type="NCBI Taxonomy" id="285578"/>
    <lineage>
        <taxon>Bacteria</taxon>
        <taxon>Bacillati</taxon>
        <taxon>Actinomycetota</taxon>
        <taxon>Actinomycetes</taxon>
        <taxon>Kitasatosporales</taxon>
        <taxon>Streptomycetaceae</taxon>
        <taxon>Streptomyces</taxon>
    </lineage>
</organism>
<dbReference type="AlphaFoldDB" id="A0A5J4LQN0"/>
<dbReference type="Proteomes" id="UP000325598">
    <property type="component" value="Unassembled WGS sequence"/>
</dbReference>
<reference evidence="4 5" key="1">
    <citation type="submission" date="2019-10" db="EMBL/GenBank/DDBJ databases">
        <title>Whole genome shotgun sequence of Streptomyces angustmyceticus NBRC 3934.</title>
        <authorList>
            <person name="Hosoyama A."/>
            <person name="Ichikawa N."/>
            <person name="Kimura A."/>
            <person name="Kitahashi Y."/>
            <person name="Komaki H."/>
            <person name="Uohara A."/>
        </authorList>
    </citation>
    <scope>NUCLEOTIDE SEQUENCE [LARGE SCALE GENOMIC DNA]</scope>
    <source>
        <strain evidence="4 5">NBRC 3934</strain>
    </source>
</reference>
<dbReference type="Pfam" id="PF13561">
    <property type="entry name" value="adh_short_C2"/>
    <property type="match status" value="1"/>
</dbReference>
<sequence>MNAPGGERVALISGGSRGLGRLLVTRLLDDGWRVATFSRSANDWVKDLHAERPDRFRWEAADLTDQAALRAVVRGVIGWAGRVDLLINNAAVLHQELFLTTAPKKIEQLIAADLLAPITLAQSCARAMTRQGGGQILNVSSINAIRGFRGVAAYSAAKAGLDGFSRSLARELGAFNIRVNSLVPGFFDSDMTVEVTERNKERIQKRTPLGRLADVGEIADAVLYLTSPGASFITGQTLVVDGGITC</sequence>